<dbReference type="GeneID" id="106124239"/>
<dbReference type="Proteomes" id="UP000694872">
    <property type="component" value="Unplaced"/>
</dbReference>
<proteinExistence type="predicted"/>
<accession>A0AAJ7EG74</accession>
<dbReference type="KEGG" id="pxu:106124239"/>
<reference evidence="1" key="1">
    <citation type="submission" date="2025-08" db="UniProtKB">
        <authorList>
            <consortium name="RefSeq"/>
        </authorList>
    </citation>
    <scope>IDENTIFICATION</scope>
</reference>
<gene>
    <name evidence="1" type="primary">LOC106124239</name>
</gene>
<sequence length="109" mass="12970">MVNLPAISLRNVRDNDRDRLRTRSHHTWGMRLGRSRDEMKWQNEPTGLHQLEKLARRSVRLMEKHGTNTPDSYIQVMDLLRQQYNMNFMVLCEKCSGPHNQDELLAPER</sequence>
<protein>
    <submittedName>
        <fullName evidence="1">Uncharacterized protein LOC106124239</fullName>
    </submittedName>
</protein>
<dbReference type="RefSeq" id="XP_013176159.1">
    <property type="nucleotide sequence ID" value="XM_013320705.1"/>
</dbReference>
<dbReference type="AlphaFoldDB" id="A0AAJ7EG74"/>
<name>A0AAJ7EG74_PAPXU</name>
<evidence type="ECO:0000313" key="1">
    <source>
        <dbReference type="RefSeq" id="XP_013176159.1"/>
    </source>
</evidence>
<organism evidence="1">
    <name type="scientific">Papilio xuthus</name>
    <name type="common">Asian swallowtail butterfly</name>
    <dbReference type="NCBI Taxonomy" id="66420"/>
    <lineage>
        <taxon>Eukaryota</taxon>
        <taxon>Metazoa</taxon>
        <taxon>Ecdysozoa</taxon>
        <taxon>Arthropoda</taxon>
        <taxon>Hexapoda</taxon>
        <taxon>Insecta</taxon>
        <taxon>Pterygota</taxon>
        <taxon>Neoptera</taxon>
        <taxon>Endopterygota</taxon>
        <taxon>Lepidoptera</taxon>
        <taxon>Glossata</taxon>
        <taxon>Ditrysia</taxon>
        <taxon>Papilionoidea</taxon>
        <taxon>Papilionidae</taxon>
        <taxon>Papilioninae</taxon>
        <taxon>Papilio</taxon>
    </lineage>
</organism>